<dbReference type="Gramene" id="Mp8g05170.1">
    <property type="protein sequence ID" value="Mp8g05170.1.cds"/>
    <property type="gene ID" value="Mp8g05170"/>
</dbReference>
<organism evidence="2 3">
    <name type="scientific">Marchantia polymorpha</name>
    <name type="common">Common liverwort</name>
    <name type="synonym">Marchantia aquatica</name>
    <dbReference type="NCBI Taxonomy" id="3197"/>
    <lineage>
        <taxon>Eukaryota</taxon>
        <taxon>Viridiplantae</taxon>
        <taxon>Streptophyta</taxon>
        <taxon>Embryophyta</taxon>
        <taxon>Marchantiophyta</taxon>
        <taxon>Marchantiopsida</taxon>
        <taxon>Marchantiidae</taxon>
        <taxon>Marchantiales</taxon>
        <taxon>Marchantiaceae</taxon>
        <taxon>Marchantia</taxon>
    </lineage>
</organism>
<name>A0A2R6WKA6_MARPO</name>
<accession>A0A2R6WKA6</accession>
<dbReference type="Proteomes" id="UP000244005">
    <property type="component" value="Unassembled WGS sequence"/>
</dbReference>
<evidence type="ECO:0000313" key="3">
    <source>
        <dbReference type="Proteomes" id="UP000244005"/>
    </source>
</evidence>
<evidence type="ECO:0000256" key="1">
    <source>
        <dbReference type="SAM" id="MobiDB-lite"/>
    </source>
</evidence>
<evidence type="ECO:0000313" key="2">
    <source>
        <dbReference type="EMBL" id="PTQ34288.1"/>
    </source>
</evidence>
<feature type="region of interest" description="Disordered" evidence="1">
    <location>
        <begin position="114"/>
        <end position="148"/>
    </location>
</feature>
<gene>
    <name evidence="2" type="ORF">MARPO_0081s0018</name>
</gene>
<protein>
    <submittedName>
        <fullName evidence="2">Uncharacterized protein</fullName>
    </submittedName>
</protein>
<reference evidence="3" key="1">
    <citation type="journal article" date="2017" name="Cell">
        <title>Insights into land plant evolution garnered from the Marchantia polymorpha genome.</title>
        <authorList>
            <person name="Bowman J.L."/>
            <person name="Kohchi T."/>
            <person name="Yamato K.T."/>
            <person name="Jenkins J."/>
            <person name="Shu S."/>
            <person name="Ishizaki K."/>
            <person name="Yamaoka S."/>
            <person name="Nishihama R."/>
            <person name="Nakamura Y."/>
            <person name="Berger F."/>
            <person name="Adam C."/>
            <person name="Aki S.S."/>
            <person name="Althoff F."/>
            <person name="Araki T."/>
            <person name="Arteaga-Vazquez M.A."/>
            <person name="Balasubrmanian S."/>
            <person name="Barry K."/>
            <person name="Bauer D."/>
            <person name="Boehm C.R."/>
            <person name="Briginshaw L."/>
            <person name="Caballero-Perez J."/>
            <person name="Catarino B."/>
            <person name="Chen F."/>
            <person name="Chiyoda S."/>
            <person name="Chovatia M."/>
            <person name="Davies K.M."/>
            <person name="Delmans M."/>
            <person name="Demura T."/>
            <person name="Dierschke T."/>
            <person name="Dolan L."/>
            <person name="Dorantes-Acosta A.E."/>
            <person name="Eklund D.M."/>
            <person name="Florent S.N."/>
            <person name="Flores-Sandoval E."/>
            <person name="Fujiyama A."/>
            <person name="Fukuzawa H."/>
            <person name="Galik B."/>
            <person name="Grimanelli D."/>
            <person name="Grimwood J."/>
            <person name="Grossniklaus U."/>
            <person name="Hamada T."/>
            <person name="Haseloff J."/>
            <person name="Hetherington A.J."/>
            <person name="Higo A."/>
            <person name="Hirakawa Y."/>
            <person name="Hundley H.N."/>
            <person name="Ikeda Y."/>
            <person name="Inoue K."/>
            <person name="Inoue S.I."/>
            <person name="Ishida S."/>
            <person name="Jia Q."/>
            <person name="Kakita M."/>
            <person name="Kanazawa T."/>
            <person name="Kawai Y."/>
            <person name="Kawashima T."/>
            <person name="Kennedy M."/>
            <person name="Kinose K."/>
            <person name="Kinoshita T."/>
            <person name="Kohara Y."/>
            <person name="Koide E."/>
            <person name="Komatsu K."/>
            <person name="Kopischke S."/>
            <person name="Kubo M."/>
            <person name="Kyozuka J."/>
            <person name="Lagercrantz U."/>
            <person name="Lin S.S."/>
            <person name="Lindquist E."/>
            <person name="Lipzen A.M."/>
            <person name="Lu C.W."/>
            <person name="De Luna E."/>
            <person name="Martienssen R.A."/>
            <person name="Minamino N."/>
            <person name="Mizutani M."/>
            <person name="Mizutani M."/>
            <person name="Mochizuki N."/>
            <person name="Monte I."/>
            <person name="Mosher R."/>
            <person name="Nagasaki H."/>
            <person name="Nakagami H."/>
            <person name="Naramoto S."/>
            <person name="Nishitani K."/>
            <person name="Ohtani M."/>
            <person name="Okamoto T."/>
            <person name="Okumura M."/>
            <person name="Phillips J."/>
            <person name="Pollak B."/>
            <person name="Reinders A."/>
            <person name="Rovekamp M."/>
            <person name="Sano R."/>
            <person name="Sawa S."/>
            <person name="Schmid M.W."/>
            <person name="Shirakawa M."/>
            <person name="Solano R."/>
            <person name="Spunde A."/>
            <person name="Suetsugu N."/>
            <person name="Sugano S."/>
            <person name="Sugiyama A."/>
            <person name="Sun R."/>
            <person name="Suzuki Y."/>
            <person name="Takenaka M."/>
            <person name="Takezawa D."/>
            <person name="Tomogane H."/>
            <person name="Tsuzuki M."/>
            <person name="Ueda T."/>
            <person name="Umeda M."/>
            <person name="Ward J.M."/>
            <person name="Watanabe Y."/>
            <person name="Yazaki K."/>
            <person name="Yokoyama R."/>
            <person name="Yoshitake Y."/>
            <person name="Yotsui I."/>
            <person name="Zachgo S."/>
            <person name="Schmutz J."/>
        </authorList>
    </citation>
    <scope>NUCLEOTIDE SEQUENCE [LARGE SCALE GENOMIC DNA]</scope>
    <source>
        <strain evidence="3">Tak-1</strain>
    </source>
</reference>
<feature type="compositionally biased region" description="Basic and acidic residues" evidence="1">
    <location>
        <begin position="120"/>
        <end position="130"/>
    </location>
</feature>
<proteinExistence type="predicted"/>
<keyword evidence="3" id="KW-1185">Reference proteome</keyword>
<feature type="region of interest" description="Disordered" evidence="1">
    <location>
        <begin position="25"/>
        <end position="68"/>
    </location>
</feature>
<dbReference type="AlphaFoldDB" id="A0A2R6WKA6"/>
<sequence>MFSSAEIRLEARPLEWLRVRAGWLAATSPPGEGSGKLPPCIPGERVRSRKTTPAEKTAPRTAAVSGKYSVASENVRLKTRAAFPEDGRGKEGKGRKGRGGAVFRGREGAYVGSMAGSGARWEERDGDGAESRNLSRRAGGRADGSGSRVEFESGCLSVIPFRARQMTGTSSIAADSYRGIECGGGGGAGAAGGGLVLQL</sequence>
<dbReference type="EMBL" id="KZ772753">
    <property type="protein sequence ID" value="PTQ34288.1"/>
    <property type="molecule type" value="Genomic_DNA"/>
</dbReference>